<evidence type="ECO:0000313" key="11">
    <source>
        <dbReference type="EMBL" id="SER28542.1"/>
    </source>
</evidence>
<dbReference type="Gene3D" id="3.40.50.1100">
    <property type="match status" value="2"/>
</dbReference>
<dbReference type="Proteomes" id="UP000199135">
    <property type="component" value="Unassembled WGS sequence"/>
</dbReference>
<comment type="cofactor">
    <cofactor evidence="2">
        <name>pyridoxal 5'-phosphate</name>
        <dbReference type="ChEBI" id="CHEBI:597326"/>
    </cofactor>
</comment>
<keyword evidence="6 11" id="KW-0456">Lyase</keyword>
<dbReference type="InterPro" id="IPR050147">
    <property type="entry name" value="Ser/Thr_Dehydratase"/>
</dbReference>
<protein>
    <recommendedName>
        <fullName evidence="4">threonine ammonia-lyase</fullName>
        <ecNumber evidence="4">4.3.1.19</ecNumber>
    </recommendedName>
    <alternativeName>
        <fullName evidence="8">Threonine deaminase</fullName>
    </alternativeName>
</protein>
<comment type="similarity">
    <text evidence="3">Belongs to the serine/threonine dehydratase family.</text>
</comment>
<dbReference type="EMBL" id="FNWT01000001">
    <property type="protein sequence ID" value="SEH36258.1"/>
    <property type="molecule type" value="Genomic_DNA"/>
</dbReference>
<dbReference type="AlphaFoldDB" id="A0A1H9MXX9"/>
<evidence type="ECO:0000256" key="8">
    <source>
        <dbReference type="ARBA" id="ARBA00031427"/>
    </source>
</evidence>
<dbReference type="PANTHER" id="PTHR48078:SF6">
    <property type="entry name" value="L-THREONINE DEHYDRATASE CATABOLIC TDCB"/>
    <property type="match status" value="1"/>
</dbReference>
<dbReference type="SUPFAM" id="SSF53686">
    <property type="entry name" value="Tryptophan synthase beta subunit-like PLP-dependent enzymes"/>
    <property type="match status" value="1"/>
</dbReference>
<dbReference type="Pfam" id="PF00291">
    <property type="entry name" value="PALP"/>
    <property type="match status" value="1"/>
</dbReference>
<dbReference type="Proteomes" id="UP000199128">
    <property type="component" value="Unassembled WGS sequence"/>
</dbReference>
<dbReference type="PANTHER" id="PTHR48078">
    <property type="entry name" value="THREONINE DEHYDRATASE, MITOCHONDRIAL-RELATED"/>
    <property type="match status" value="1"/>
</dbReference>
<accession>A0A1H9MXX9</accession>
<keyword evidence="5" id="KW-0663">Pyridoxal phosphate</keyword>
<dbReference type="GO" id="GO:0006567">
    <property type="term" value="P:L-threonine catabolic process"/>
    <property type="evidence" value="ECO:0007669"/>
    <property type="project" value="TreeGrafter"/>
</dbReference>
<evidence type="ECO:0000259" key="9">
    <source>
        <dbReference type="Pfam" id="PF00291"/>
    </source>
</evidence>
<proteinExistence type="inferred from homology"/>
<dbReference type="GO" id="GO:0003941">
    <property type="term" value="F:L-serine ammonia-lyase activity"/>
    <property type="evidence" value="ECO:0007669"/>
    <property type="project" value="TreeGrafter"/>
</dbReference>
<evidence type="ECO:0000256" key="7">
    <source>
        <dbReference type="ARBA" id="ARBA00025527"/>
    </source>
</evidence>
<evidence type="ECO:0000256" key="5">
    <source>
        <dbReference type="ARBA" id="ARBA00022898"/>
    </source>
</evidence>
<keyword evidence="13" id="KW-1185">Reference proteome</keyword>
<evidence type="ECO:0000256" key="2">
    <source>
        <dbReference type="ARBA" id="ARBA00001933"/>
    </source>
</evidence>
<evidence type="ECO:0000256" key="3">
    <source>
        <dbReference type="ARBA" id="ARBA00010869"/>
    </source>
</evidence>
<evidence type="ECO:0000256" key="4">
    <source>
        <dbReference type="ARBA" id="ARBA00012096"/>
    </source>
</evidence>
<reference evidence="12 13" key="2">
    <citation type="submission" date="2016-10" db="EMBL/GenBank/DDBJ databases">
        <authorList>
            <person name="Varghese N."/>
            <person name="Submissions S."/>
        </authorList>
    </citation>
    <scope>NUCLEOTIDE SEQUENCE [LARGE SCALE GENOMIC DNA]</scope>
    <source>
        <strain evidence="12">KHGC19</strain>
        <strain evidence="10 13">WCP15</strain>
    </source>
</reference>
<evidence type="ECO:0000256" key="6">
    <source>
        <dbReference type="ARBA" id="ARBA00023239"/>
    </source>
</evidence>
<name>A0A1H9MXX9_9ACTN</name>
<gene>
    <name evidence="11" type="ORF">SAMN05216446_0027</name>
    <name evidence="10" type="ORF">SAMN05216447_10127</name>
</gene>
<feature type="domain" description="Tryptophan synthase beta chain-like PALP" evidence="9">
    <location>
        <begin position="16"/>
        <end position="314"/>
    </location>
</feature>
<dbReference type="EMBL" id="FOGP01000001">
    <property type="protein sequence ID" value="SER28542.1"/>
    <property type="molecule type" value="Genomic_DNA"/>
</dbReference>
<organism evidence="11 12">
    <name type="scientific">Parafannyhessea umbonata</name>
    <dbReference type="NCBI Taxonomy" id="604330"/>
    <lineage>
        <taxon>Bacteria</taxon>
        <taxon>Bacillati</taxon>
        <taxon>Actinomycetota</taxon>
        <taxon>Coriobacteriia</taxon>
        <taxon>Coriobacteriales</taxon>
        <taxon>Atopobiaceae</taxon>
        <taxon>Parafannyhessea</taxon>
    </lineage>
</organism>
<comment type="catalytic activity">
    <reaction evidence="1">
        <text>L-threonine = 2-oxobutanoate + NH4(+)</text>
        <dbReference type="Rhea" id="RHEA:22108"/>
        <dbReference type="ChEBI" id="CHEBI:16763"/>
        <dbReference type="ChEBI" id="CHEBI:28938"/>
        <dbReference type="ChEBI" id="CHEBI:57926"/>
        <dbReference type="EC" id="4.3.1.19"/>
    </reaction>
</comment>
<evidence type="ECO:0000256" key="1">
    <source>
        <dbReference type="ARBA" id="ARBA00001274"/>
    </source>
</evidence>
<dbReference type="EC" id="4.3.1.19" evidence="4"/>
<dbReference type="GO" id="GO:0004794">
    <property type="term" value="F:threonine deaminase activity"/>
    <property type="evidence" value="ECO:0007669"/>
    <property type="project" value="UniProtKB-EC"/>
</dbReference>
<evidence type="ECO:0000313" key="10">
    <source>
        <dbReference type="EMBL" id="SEH36258.1"/>
    </source>
</evidence>
<dbReference type="GO" id="GO:0009097">
    <property type="term" value="P:isoleucine biosynthetic process"/>
    <property type="evidence" value="ECO:0007669"/>
    <property type="project" value="TreeGrafter"/>
</dbReference>
<dbReference type="GO" id="GO:0006565">
    <property type="term" value="P:L-serine catabolic process"/>
    <property type="evidence" value="ECO:0007669"/>
    <property type="project" value="TreeGrafter"/>
</dbReference>
<evidence type="ECO:0000313" key="12">
    <source>
        <dbReference type="Proteomes" id="UP000199128"/>
    </source>
</evidence>
<dbReference type="InterPro" id="IPR036052">
    <property type="entry name" value="TrpB-like_PALP_sf"/>
</dbReference>
<comment type="function">
    <text evidence="7">Catalyzes the anaerobic formation of alpha-ketobutyrate and ammonia from threonine in a two-step reaction. The first step involved a dehydration of threonine and a production of enamine intermediates (aminocrotonate), which tautomerizes to its imine form (iminobutyrate). Both intermediates are unstable and short-lived. The second step is the nonenzymatic hydrolysis of the enamine/imine intermediates to form 2-ketobutyrate and free ammonia. In the low water environment of the cell, the second step is accelerated by RidA.</text>
</comment>
<dbReference type="CDD" id="cd01562">
    <property type="entry name" value="Thr-dehyd"/>
    <property type="match status" value="1"/>
</dbReference>
<sequence length="332" mass="35688">MPFDFQEVWEARERIRGYVRKTPLEESYYLGTGLGGRFPKTGRRYFFKLECLQRAKSFKIRGALNKMLTLTPGEVRRGVAAVSSGNHGSSVAYAASILGIKAPKIIVPSTTPQSKLDKIRYFGGDVLLMGDNYDGAHVQGLAYIREHGLTLIDSCDEDPKVYGGQGTVGLEIMEQNPDIDTIICPMGGGSLATGVATAAKHARPGVRVFGVQTEASPAFVASYRDGVMYEEYPTIGETICDATVGGVGRLAYELDRDLLDGILVEPEETVRRAVAFMARGEKFLCEGAGCLAVAAVMNHAEQIGGRNVALVVSGGNIDGDALARVLNEFPDA</sequence>
<reference evidence="11" key="1">
    <citation type="submission" date="2016-10" db="EMBL/GenBank/DDBJ databases">
        <authorList>
            <person name="de Groot N.N."/>
        </authorList>
    </citation>
    <scope>NUCLEOTIDE SEQUENCE [LARGE SCALE GENOMIC DNA]</scope>
    <source>
        <strain evidence="11">KHGC19</strain>
    </source>
</reference>
<dbReference type="InterPro" id="IPR001926">
    <property type="entry name" value="TrpB-like_PALP"/>
</dbReference>
<dbReference type="FunFam" id="3.40.50.1100:FF:000005">
    <property type="entry name" value="Threonine dehydratase catabolic"/>
    <property type="match status" value="1"/>
</dbReference>
<evidence type="ECO:0000313" key="13">
    <source>
        <dbReference type="Proteomes" id="UP000199135"/>
    </source>
</evidence>
<dbReference type="RefSeq" id="WP_078686271.1">
    <property type="nucleotide sequence ID" value="NZ_FNWT01000001.1"/>
</dbReference>